<comment type="caution">
    <text evidence="1">The sequence shown here is derived from an EMBL/GenBank/DDBJ whole genome shotgun (WGS) entry which is preliminary data.</text>
</comment>
<protein>
    <submittedName>
        <fullName evidence="1">UPF0223 family (YktA)</fullName>
    </submittedName>
</protein>
<dbReference type="SUPFAM" id="SSF158504">
    <property type="entry name" value="BH2638-like"/>
    <property type="match status" value="1"/>
</dbReference>
<dbReference type="Pfam" id="PF05256">
    <property type="entry name" value="UPF0223"/>
    <property type="match status" value="1"/>
</dbReference>
<sequence length="90" mass="10066">MNSNYQLPIDGNWNTQDIVAVSTMVDDVLSLYESGVDRDRFMKDYQAFLAVMPAKGEQKSFDRDLKAQTGHQIYQAVKLVQAAPAGKVRA</sequence>
<dbReference type="RefSeq" id="WP_349641576.1">
    <property type="nucleotide sequence ID" value="NZ_CAWVOH010000001.1"/>
</dbReference>
<organism evidence="1 2">
    <name type="scientific">Eupransor demetentiae</name>
    <dbReference type="NCBI Taxonomy" id="3109584"/>
    <lineage>
        <taxon>Bacteria</taxon>
        <taxon>Bacillati</taxon>
        <taxon>Bacillota</taxon>
        <taxon>Bacilli</taxon>
        <taxon>Lactobacillales</taxon>
        <taxon>Lactobacillaceae</taxon>
        <taxon>Eupransor</taxon>
    </lineage>
</organism>
<reference evidence="1 2" key="1">
    <citation type="submission" date="2024-01" db="EMBL/GenBank/DDBJ databases">
        <authorList>
            <person name="Botero Cardona J."/>
        </authorList>
    </citation>
    <scope>NUCLEOTIDE SEQUENCE [LARGE SCALE GENOMIC DNA]</scope>
    <source>
        <strain evidence="1 2">LMG 33000</strain>
    </source>
</reference>
<keyword evidence="2" id="KW-1185">Reference proteome</keyword>
<dbReference type="Gene3D" id="1.10.220.80">
    <property type="entry name" value="BH2638-like"/>
    <property type="match status" value="1"/>
</dbReference>
<dbReference type="EMBL" id="CAWVOH010000001">
    <property type="protein sequence ID" value="CAK8054033.1"/>
    <property type="molecule type" value="Genomic_DNA"/>
</dbReference>
<name>A0ABM9N4D6_9LACO</name>
<evidence type="ECO:0000313" key="2">
    <source>
        <dbReference type="Proteomes" id="UP001314241"/>
    </source>
</evidence>
<dbReference type="InterPro" id="IPR023324">
    <property type="entry name" value="BH2638-like_sf"/>
</dbReference>
<evidence type="ECO:0000313" key="1">
    <source>
        <dbReference type="EMBL" id="CAK8054033.1"/>
    </source>
</evidence>
<accession>A0ABM9N4D6</accession>
<proteinExistence type="predicted"/>
<dbReference type="Proteomes" id="UP001314241">
    <property type="component" value="Unassembled WGS sequence"/>
</dbReference>
<dbReference type="InterPro" id="IPR007920">
    <property type="entry name" value="UPF0223"/>
</dbReference>
<gene>
    <name evidence="1" type="ORF">R54876_GBNLAHCA_00593</name>
</gene>